<keyword evidence="2" id="KW-1185">Reference proteome</keyword>
<accession>A0ACB8D037</accession>
<protein>
    <submittedName>
        <fullName evidence="1">Uncharacterized protein</fullName>
    </submittedName>
</protein>
<name>A0ACB8D037_DERSI</name>
<gene>
    <name evidence="1" type="ORF">HPB49_021658</name>
</gene>
<evidence type="ECO:0000313" key="1">
    <source>
        <dbReference type="EMBL" id="KAH7954769.1"/>
    </source>
</evidence>
<proteinExistence type="predicted"/>
<organism evidence="1 2">
    <name type="scientific">Dermacentor silvarum</name>
    <name type="common">Tick</name>
    <dbReference type="NCBI Taxonomy" id="543639"/>
    <lineage>
        <taxon>Eukaryota</taxon>
        <taxon>Metazoa</taxon>
        <taxon>Ecdysozoa</taxon>
        <taxon>Arthropoda</taxon>
        <taxon>Chelicerata</taxon>
        <taxon>Arachnida</taxon>
        <taxon>Acari</taxon>
        <taxon>Parasitiformes</taxon>
        <taxon>Ixodida</taxon>
        <taxon>Ixodoidea</taxon>
        <taxon>Ixodidae</taxon>
        <taxon>Rhipicephalinae</taxon>
        <taxon>Dermacentor</taxon>
    </lineage>
</organism>
<sequence>MLTLASSNRSFPRLSTASWVVGSGVAVQRSLGRGAQSQVHHGASGIKTASSAQTPLSFESSLSPVGTPSHNKITSKGVATTSPTNQDADKRATGAATTEDQGPPICKAETSPSDAAARPLGSTFARPVDTPADDDSHRSEVTRKDRGKKKHIKRKEHDTPPGEVPLFGAQSPQEQQAIPSPSLPLVGERPPPKERRRSVVITGVDTHGTKQLASTSKPASPEEIVTRDAKDDVVPNLSGFLNRRDPATTEAPTFTTRMADAEAELKKNDLLCGVFGFYPGFLQRCRSPLCALTVLGLASFTRSFSLTGLFMAVLPTLERRYHLKGYESGMVVSSNDVASCLAMLPVSFMATHRHKPRIVGYGVATVGLGNLIVVMVHLMSPPYQLTDANADTCPMTDVESLCDSSGSIRSFRFMLMAGQLLSGLGSAPINTVAVAYIDENLPKRKSILHIAIFNGVTILGPCIGFIVGGFTLSYYVDITTDVSSLGMSPNSPAWVGAWWLGILGVAASSFALGLIICTFPKHMPGYEAACAERKADQSALSMISMVPTGEFGRHLRDLPRATHRLLTNVPFMLLCLASSFSLMFNTGMTSILAKFFESQLGLPSSRIAYLLGLSRLGGSFGAVIGGALVSRWNLDYAGIMRLCLYNSCISWVGVFAFLFSCPQSTFATPDGYVGAPSSTDFSLICSSNCNCTRGVVNPICGADGVVYLSPCVAGCHKEIHINNLKMYSDCSCVNSTLTEFPGVSSDVVLLGGVQATRSRCLVACGLLLPYLIGVPLALSSVFLNLAPTTAASIRCVKPAERSLALGIRQVIGRLVGSIPAPVIFGGILDRTCLTWHRNCGASGNCIVYENKGMAHGTFYAMATTLSVSMLLFYASLVTHRRQAHKREAAKVVRAVHRKSVAGRPHRPPEWLPGLGELFCELSVVELSLEKMYLLKRFSDKVV</sequence>
<evidence type="ECO:0000313" key="2">
    <source>
        <dbReference type="Proteomes" id="UP000821865"/>
    </source>
</evidence>
<comment type="caution">
    <text evidence="1">The sequence shown here is derived from an EMBL/GenBank/DDBJ whole genome shotgun (WGS) entry which is preliminary data.</text>
</comment>
<reference evidence="1" key="1">
    <citation type="submission" date="2020-05" db="EMBL/GenBank/DDBJ databases">
        <title>Large-scale comparative analyses of tick genomes elucidate their genetic diversity and vector capacities.</title>
        <authorList>
            <person name="Jia N."/>
            <person name="Wang J."/>
            <person name="Shi W."/>
            <person name="Du L."/>
            <person name="Sun Y."/>
            <person name="Zhan W."/>
            <person name="Jiang J."/>
            <person name="Wang Q."/>
            <person name="Zhang B."/>
            <person name="Ji P."/>
            <person name="Sakyi L.B."/>
            <person name="Cui X."/>
            <person name="Yuan T."/>
            <person name="Jiang B."/>
            <person name="Yang W."/>
            <person name="Lam T.T.-Y."/>
            <person name="Chang Q."/>
            <person name="Ding S."/>
            <person name="Wang X."/>
            <person name="Zhu J."/>
            <person name="Ruan X."/>
            <person name="Zhao L."/>
            <person name="Wei J."/>
            <person name="Que T."/>
            <person name="Du C."/>
            <person name="Cheng J."/>
            <person name="Dai P."/>
            <person name="Han X."/>
            <person name="Huang E."/>
            <person name="Gao Y."/>
            <person name="Liu J."/>
            <person name="Shao H."/>
            <person name="Ye R."/>
            <person name="Li L."/>
            <person name="Wei W."/>
            <person name="Wang X."/>
            <person name="Wang C."/>
            <person name="Yang T."/>
            <person name="Huo Q."/>
            <person name="Li W."/>
            <person name="Guo W."/>
            <person name="Chen H."/>
            <person name="Zhou L."/>
            <person name="Ni X."/>
            <person name="Tian J."/>
            <person name="Zhou Y."/>
            <person name="Sheng Y."/>
            <person name="Liu T."/>
            <person name="Pan Y."/>
            <person name="Xia L."/>
            <person name="Li J."/>
            <person name="Zhao F."/>
            <person name="Cao W."/>
        </authorList>
    </citation>
    <scope>NUCLEOTIDE SEQUENCE</scope>
    <source>
        <strain evidence="1">Dsil-2018</strain>
    </source>
</reference>
<dbReference type="Proteomes" id="UP000821865">
    <property type="component" value="Chromosome 4"/>
</dbReference>
<dbReference type="EMBL" id="CM023473">
    <property type="protein sequence ID" value="KAH7954769.1"/>
    <property type="molecule type" value="Genomic_DNA"/>
</dbReference>